<sequence>MTGLLWLGLMIPGALRADPVDAILDAMGVPEIVAIMREEGLLYGEDMARDMLPGGASDGWRALVSEIYGTERMEDVVRAAFRREFGNADPTPVLDFFTSQAGTQIVALELSARRAMVDDDVEEEARAAYRALQDADDPRLARIRDFVAANDLIDANVVGAMNASYQFYRGLVDGGAFSMTEEEILIEVWSQEDQTRSDTEEWVYGFLLLAYGPLDEETLETYIALSATPEGRRLNGALFAGFNAMYDNISYALGLAAASQMKALDL</sequence>
<accession>A0ABS6N9V3</accession>
<dbReference type="Proteomes" id="UP001166293">
    <property type="component" value="Unassembled WGS sequence"/>
</dbReference>
<evidence type="ECO:0000313" key="3">
    <source>
        <dbReference type="Proteomes" id="UP001166293"/>
    </source>
</evidence>
<gene>
    <name evidence="2" type="ORF">KUH32_13570</name>
</gene>
<dbReference type="InterPro" id="IPR018637">
    <property type="entry name" value="DUF2059"/>
</dbReference>
<keyword evidence="3" id="KW-1185">Reference proteome</keyword>
<evidence type="ECO:0000313" key="2">
    <source>
        <dbReference type="EMBL" id="MBV2360791.1"/>
    </source>
</evidence>
<feature type="domain" description="DUF2059" evidence="1">
    <location>
        <begin position="71"/>
        <end position="127"/>
    </location>
</feature>
<dbReference type="Pfam" id="PF09832">
    <property type="entry name" value="DUF2059"/>
    <property type="match status" value="1"/>
</dbReference>
<dbReference type="EMBL" id="JAHRWL010000002">
    <property type="protein sequence ID" value="MBV2360791.1"/>
    <property type="molecule type" value="Genomic_DNA"/>
</dbReference>
<name>A0ABS6N9V3_9RHOB</name>
<comment type="caution">
    <text evidence="2">The sequence shown here is derived from an EMBL/GenBank/DDBJ whole genome shotgun (WGS) entry which is preliminary data.</text>
</comment>
<proteinExistence type="predicted"/>
<evidence type="ECO:0000259" key="1">
    <source>
        <dbReference type="Pfam" id="PF09832"/>
    </source>
</evidence>
<organism evidence="2 3">
    <name type="scientific">Thalassococcus arenae</name>
    <dbReference type="NCBI Taxonomy" id="2851652"/>
    <lineage>
        <taxon>Bacteria</taxon>
        <taxon>Pseudomonadati</taxon>
        <taxon>Pseudomonadota</taxon>
        <taxon>Alphaproteobacteria</taxon>
        <taxon>Rhodobacterales</taxon>
        <taxon>Roseobacteraceae</taxon>
        <taxon>Thalassococcus</taxon>
    </lineage>
</organism>
<protein>
    <submittedName>
        <fullName evidence="2">DUF2059 domain-containing protein</fullName>
    </submittedName>
</protein>
<reference evidence="2" key="1">
    <citation type="submission" date="2021-06" db="EMBL/GenBank/DDBJ databases">
        <title>Thalassococcus sp. CAU 1522 isolated from sea sand, Republic of Korea.</title>
        <authorList>
            <person name="Kim W."/>
        </authorList>
    </citation>
    <scope>NUCLEOTIDE SEQUENCE</scope>
    <source>
        <strain evidence="2">CAU 1522</strain>
    </source>
</reference>